<evidence type="ECO:0000256" key="4">
    <source>
        <dbReference type="ARBA" id="ARBA00022692"/>
    </source>
</evidence>
<keyword evidence="6 10" id="KW-1133">Transmembrane helix</keyword>
<feature type="transmembrane region" description="Helical" evidence="10">
    <location>
        <begin position="208"/>
        <end position="227"/>
    </location>
</feature>
<feature type="transmembrane region" description="Helical" evidence="10">
    <location>
        <begin position="46"/>
        <end position="68"/>
    </location>
</feature>
<dbReference type="GO" id="GO:0003735">
    <property type="term" value="F:structural constituent of ribosome"/>
    <property type="evidence" value="ECO:0007669"/>
    <property type="project" value="InterPro"/>
</dbReference>
<evidence type="ECO:0000256" key="2">
    <source>
        <dbReference type="ARBA" id="ARBA00006447"/>
    </source>
</evidence>
<organism evidence="11 12">
    <name type="scientific">Ziziphus jujuba var. spinosa</name>
    <dbReference type="NCBI Taxonomy" id="714518"/>
    <lineage>
        <taxon>Eukaryota</taxon>
        <taxon>Viridiplantae</taxon>
        <taxon>Streptophyta</taxon>
        <taxon>Embryophyta</taxon>
        <taxon>Tracheophyta</taxon>
        <taxon>Spermatophyta</taxon>
        <taxon>Magnoliopsida</taxon>
        <taxon>eudicotyledons</taxon>
        <taxon>Gunneridae</taxon>
        <taxon>Pentapetalae</taxon>
        <taxon>rosids</taxon>
        <taxon>fabids</taxon>
        <taxon>Rosales</taxon>
        <taxon>Rhamnaceae</taxon>
        <taxon>Paliureae</taxon>
        <taxon>Ziziphus</taxon>
    </lineage>
</organism>
<feature type="transmembrane region" description="Helical" evidence="10">
    <location>
        <begin position="174"/>
        <end position="196"/>
    </location>
</feature>
<dbReference type="FunFam" id="3.30.70.330:FF:000436">
    <property type="entry name" value="50S ribosomal protein L23"/>
    <property type="match status" value="1"/>
</dbReference>
<evidence type="ECO:0000313" key="12">
    <source>
        <dbReference type="Proteomes" id="UP000813462"/>
    </source>
</evidence>
<evidence type="ECO:0000313" key="11">
    <source>
        <dbReference type="EMBL" id="KAH7520597.1"/>
    </source>
</evidence>
<evidence type="ECO:0008006" key="13">
    <source>
        <dbReference type="Google" id="ProtNLM"/>
    </source>
</evidence>
<feature type="transmembrane region" description="Helical" evidence="10">
    <location>
        <begin position="327"/>
        <end position="345"/>
    </location>
</feature>
<dbReference type="GO" id="GO:1990904">
    <property type="term" value="C:ribonucleoprotein complex"/>
    <property type="evidence" value="ECO:0007669"/>
    <property type="project" value="UniProtKB-KW"/>
</dbReference>
<evidence type="ECO:0000256" key="5">
    <source>
        <dbReference type="ARBA" id="ARBA00022980"/>
    </source>
</evidence>
<dbReference type="Proteomes" id="UP000813462">
    <property type="component" value="Unassembled WGS sequence"/>
</dbReference>
<comment type="subcellular location">
    <subcellularLocation>
        <location evidence="1">Membrane</location>
        <topology evidence="1">Multi-pass membrane protein</topology>
    </subcellularLocation>
</comment>
<accession>A0A978V031</accession>
<evidence type="ECO:0000256" key="3">
    <source>
        <dbReference type="ARBA" id="ARBA00006700"/>
    </source>
</evidence>
<protein>
    <recommendedName>
        <fullName evidence="13">Nucleotide-sugar transporter family protein</fullName>
    </recommendedName>
</protein>
<evidence type="ECO:0000256" key="10">
    <source>
        <dbReference type="SAM" id="Phobius"/>
    </source>
</evidence>
<feature type="compositionally biased region" description="Basic and acidic residues" evidence="9">
    <location>
        <begin position="380"/>
        <end position="394"/>
    </location>
</feature>
<sequence>MPAAEPKGRVPSSSNMNARVWFYSFLLSLQYGAQPLISKRCIRREVIVTSSVLTCEIAKVVFAIIFMAKEGTLKKLYKEWTLVGALTASGLPAAIYALQNSLLQISYKNLDSLTFSMLNQTKIFFTALFTYLLLRQKQSIQQIGALFLLITAAVLLSIGEGSSKGSSAANADQILFYGIIPVLVASVLSGLASSLCQWASQVKKHSSYLMTVEMSLVGSFCLLVSTYKSPDGEAIRQHGFFHAWTPLTLIPVISNALGGILVGLVTSYAGGVRKASSLRYKINSSEILKSYDLALKMPNLASRLGFVIVSALLVTALLQFVFEGKPPSLYCLVALPLVLTSVTIYQKYPYQVKKKKMARKAPPTQFIQVLLHSSHHKEKPRNENRERERERERTMGSRLGSRVVYFANIPIKLLMPTSFTNITEIALKTIPSASKIEIKRVLESLYGFEVEKVRTLNMDGKKKKRGGLLIAKPDYKKAYVTLKNPLSISPDLYPIRIIEEDKRQMNKQPKSSMVEEGEVKRHWLDGKESQRFKPEKGSGNRAESGAKFPWSSMRPAR</sequence>
<feature type="transmembrane region" description="Helical" evidence="10">
    <location>
        <begin position="247"/>
        <end position="271"/>
    </location>
</feature>
<comment type="similarity">
    <text evidence="2">Belongs to the nucleotide-sugar transporter family. CMP-Sialate:CMP antiporter (TC 2.A.7.12) subfamily.</text>
</comment>
<reference evidence="11" key="1">
    <citation type="journal article" date="2021" name="Front. Plant Sci.">
        <title>Chromosome-Scale Genome Assembly for Chinese Sour Jujube and Insights Into Its Genome Evolution and Domestication Signature.</title>
        <authorList>
            <person name="Shen L.-Y."/>
            <person name="Luo H."/>
            <person name="Wang X.-L."/>
            <person name="Wang X.-M."/>
            <person name="Qiu X.-J."/>
            <person name="Liu H."/>
            <person name="Zhou S.-S."/>
            <person name="Jia K.-H."/>
            <person name="Nie S."/>
            <person name="Bao Y.-T."/>
            <person name="Zhang R.-G."/>
            <person name="Yun Q.-Z."/>
            <person name="Chai Y.-H."/>
            <person name="Lu J.-Y."/>
            <person name="Li Y."/>
            <person name="Zhao S.-W."/>
            <person name="Mao J.-F."/>
            <person name="Jia S.-G."/>
            <person name="Mao Y.-M."/>
        </authorList>
    </citation>
    <scope>NUCLEOTIDE SEQUENCE</scope>
    <source>
        <strain evidence="11">AT0</strain>
        <tissue evidence="11">Leaf</tissue>
    </source>
</reference>
<dbReference type="AlphaFoldDB" id="A0A978V031"/>
<feature type="transmembrane region" description="Helical" evidence="10">
    <location>
        <begin position="80"/>
        <end position="98"/>
    </location>
</feature>
<dbReference type="GO" id="GO:0005840">
    <property type="term" value="C:ribosome"/>
    <property type="evidence" value="ECO:0007669"/>
    <property type="project" value="UniProtKB-KW"/>
</dbReference>
<keyword evidence="5" id="KW-0689">Ribosomal protein</keyword>
<dbReference type="InterPro" id="IPR007271">
    <property type="entry name" value="Nuc_sug_transpt"/>
</dbReference>
<evidence type="ECO:0000256" key="8">
    <source>
        <dbReference type="ARBA" id="ARBA00023274"/>
    </source>
</evidence>
<dbReference type="InterPro" id="IPR012677">
    <property type="entry name" value="Nucleotide-bd_a/b_plait_sf"/>
</dbReference>
<evidence type="ECO:0000256" key="9">
    <source>
        <dbReference type="SAM" id="MobiDB-lite"/>
    </source>
</evidence>
<dbReference type="Pfam" id="PF00276">
    <property type="entry name" value="Ribosomal_L23"/>
    <property type="match status" value="1"/>
</dbReference>
<dbReference type="Pfam" id="PF04142">
    <property type="entry name" value="Nuc_sug_transp"/>
    <property type="match status" value="1"/>
</dbReference>
<dbReference type="GO" id="GO:0003729">
    <property type="term" value="F:mRNA binding"/>
    <property type="evidence" value="ECO:0007669"/>
    <property type="project" value="UniProtKB-ARBA"/>
</dbReference>
<feature type="transmembrane region" description="Helical" evidence="10">
    <location>
        <begin position="143"/>
        <end position="162"/>
    </location>
</feature>
<dbReference type="InterPro" id="IPR012678">
    <property type="entry name" value="Ribosomal_uL23/eL15/eS24_sf"/>
</dbReference>
<gene>
    <name evidence="11" type="ORF">FEM48_Zijuj08G0161900</name>
</gene>
<feature type="compositionally biased region" description="Basic and acidic residues" evidence="9">
    <location>
        <begin position="517"/>
        <end position="538"/>
    </location>
</feature>
<dbReference type="SUPFAM" id="SSF54189">
    <property type="entry name" value="Ribosomal proteins S24e, L23 and L15e"/>
    <property type="match status" value="1"/>
</dbReference>
<comment type="caution">
    <text evidence="11">The sequence shown here is derived from an EMBL/GenBank/DDBJ whole genome shotgun (WGS) entry which is preliminary data.</text>
</comment>
<dbReference type="GO" id="GO:0015165">
    <property type="term" value="F:pyrimidine nucleotide-sugar transmembrane transporter activity"/>
    <property type="evidence" value="ECO:0007669"/>
    <property type="project" value="InterPro"/>
</dbReference>
<evidence type="ECO:0000256" key="1">
    <source>
        <dbReference type="ARBA" id="ARBA00004141"/>
    </source>
</evidence>
<dbReference type="Gene3D" id="3.30.70.330">
    <property type="match status" value="1"/>
</dbReference>
<evidence type="ECO:0000256" key="7">
    <source>
        <dbReference type="ARBA" id="ARBA00023136"/>
    </source>
</evidence>
<dbReference type="GO" id="GO:0006412">
    <property type="term" value="P:translation"/>
    <property type="evidence" value="ECO:0007669"/>
    <property type="project" value="InterPro"/>
</dbReference>
<dbReference type="InterPro" id="IPR037185">
    <property type="entry name" value="EmrE-like"/>
</dbReference>
<keyword evidence="4 10" id="KW-0812">Transmembrane</keyword>
<keyword evidence="8" id="KW-0687">Ribonucleoprotein</keyword>
<evidence type="ECO:0000256" key="6">
    <source>
        <dbReference type="ARBA" id="ARBA00022989"/>
    </source>
</evidence>
<dbReference type="PANTHER" id="PTHR10231">
    <property type="entry name" value="NUCLEOTIDE-SUGAR TRANSMEMBRANE TRANSPORTER"/>
    <property type="match status" value="1"/>
</dbReference>
<feature type="transmembrane region" description="Helical" evidence="10">
    <location>
        <begin position="300"/>
        <end position="321"/>
    </location>
</feature>
<dbReference type="SUPFAM" id="SSF103481">
    <property type="entry name" value="Multidrug resistance efflux transporter EmrE"/>
    <property type="match status" value="1"/>
</dbReference>
<proteinExistence type="inferred from homology"/>
<dbReference type="EMBL" id="JAEACU010000008">
    <property type="protein sequence ID" value="KAH7520597.1"/>
    <property type="molecule type" value="Genomic_DNA"/>
</dbReference>
<name>A0A978V031_ZIZJJ</name>
<dbReference type="GO" id="GO:0000139">
    <property type="term" value="C:Golgi membrane"/>
    <property type="evidence" value="ECO:0007669"/>
    <property type="project" value="InterPro"/>
</dbReference>
<comment type="similarity">
    <text evidence="3">Belongs to the universal ribosomal protein uL23 family.</text>
</comment>
<dbReference type="InterPro" id="IPR013025">
    <property type="entry name" value="Ribosomal_uL23-like"/>
</dbReference>
<keyword evidence="7 10" id="KW-0472">Membrane</keyword>
<feature type="region of interest" description="Disordered" evidence="9">
    <location>
        <begin position="374"/>
        <end position="394"/>
    </location>
</feature>
<feature type="region of interest" description="Disordered" evidence="9">
    <location>
        <begin position="504"/>
        <end position="557"/>
    </location>
</feature>